<dbReference type="KEGG" id="kyr:CVV65_05495"/>
<keyword evidence="1" id="KW-0812">Transmembrane</keyword>
<name>A0A2K8N573_9BACL</name>
<accession>A0A2K8N573</accession>
<dbReference type="EMBL" id="CP024955">
    <property type="protein sequence ID" value="ATY84476.1"/>
    <property type="molecule type" value="Genomic_DNA"/>
</dbReference>
<feature type="transmembrane region" description="Helical" evidence="1">
    <location>
        <begin position="45"/>
        <end position="63"/>
    </location>
</feature>
<keyword evidence="3" id="KW-1185">Reference proteome</keyword>
<proteinExistence type="predicted"/>
<evidence type="ECO:0000313" key="2">
    <source>
        <dbReference type="EMBL" id="ATY84476.1"/>
    </source>
</evidence>
<dbReference type="RefSeq" id="WP_100667296.1">
    <property type="nucleotide sequence ID" value="NZ_CP024955.1"/>
</dbReference>
<sequence length="94" mass="10554">MQDYRTLAAIGVGLVALGCVAAGLKIGSNTFLGQMLFLHDHPMMYKITVAGIFVVFYWILINVSKSVSNLWVRRIKVFITLAMLIDLVSYFLVR</sequence>
<feature type="transmembrane region" description="Helical" evidence="1">
    <location>
        <begin position="75"/>
        <end position="93"/>
    </location>
</feature>
<dbReference type="AlphaFoldDB" id="A0A2K8N573"/>
<protein>
    <submittedName>
        <fullName evidence="2">Uncharacterized protein</fullName>
    </submittedName>
</protein>
<keyword evidence="1" id="KW-1133">Transmembrane helix</keyword>
<dbReference type="OrthoDB" id="9842730at2"/>
<reference evidence="3" key="1">
    <citation type="submission" date="2017-11" db="EMBL/GenBank/DDBJ databases">
        <title>Complete Genome Sequence of Kyrpidia sp. Strain EA-1, a thermophilic, hydrogen-oxidizing Bacterium, isolated from the Azores.</title>
        <authorList>
            <person name="Reiner J.E."/>
            <person name="Lapp C.J."/>
            <person name="Bunk B."/>
            <person name="Gescher J."/>
        </authorList>
    </citation>
    <scope>NUCLEOTIDE SEQUENCE [LARGE SCALE GENOMIC DNA]</scope>
    <source>
        <strain evidence="3">EA-1</strain>
    </source>
</reference>
<evidence type="ECO:0000313" key="3">
    <source>
        <dbReference type="Proteomes" id="UP000231932"/>
    </source>
</evidence>
<evidence type="ECO:0000256" key="1">
    <source>
        <dbReference type="SAM" id="Phobius"/>
    </source>
</evidence>
<dbReference type="PROSITE" id="PS51257">
    <property type="entry name" value="PROKAR_LIPOPROTEIN"/>
    <property type="match status" value="1"/>
</dbReference>
<keyword evidence="1" id="KW-0472">Membrane</keyword>
<dbReference type="Proteomes" id="UP000231932">
    <property type="component" value="Chromosome"/>
</dbReference>
<organism evidence="2 3">
    <name type="scientific">Kyrpidia spormannii</name>
    <dbReference type="NCBI Taxonomy" id="2055160"/>
    <lineage>
        <taxon>Bacteria</taxon>
        <taxon>Bacillati</taxon>
        <taxon>Bacillota</taxon>
        <taxon>Bacilli</taxon>
        <taxon>Bacillales</taxon>
        <taxon>Alicyclobacillaceae</taxon>
        <taxon>Kyrpidia</taxon>
    </lineage>
</organism>
<gene>
    <name evidence="2" type="ORF">CVV65_05495</name>
</gene>